<evidence type="ECO:0000256" key="3">
    <source>
        <dbReference type="ARBA" id="ARBA00005300"/>
    </source>
</evidence>
<dbReference type="AlphaFoldDB" id="A0AAD1CLT1"/>
<accession>A0AAD1CLT1</accession>
<dbReference type="EC" id="3.1.26.4" evidence="5"/>
<dbReference type="InterPro" id="IPR050092">
    <property type="entry name" value="RNase_H"/>
</dbReference>
<comment type="subunit">
    <text evidence="4">Monomer.</text>
</comment>
<comment type="catalytic activity">
    <reaction evidence="1">
        <text>Endonucleolytic cleavage to 5'-phosphomonoester.</text>
        <dbReference type="EC" id="3.1.26.4"/>
    </reaction>
</comment>
<dbReference type="GO" id="GO:0046872">
    <property type="term" value="F:metal ion binding"/>
    <property type="evidence" value="ECO:0007669"/>
    <property type="project" value="UniProtKB-KW"/>
</dbReference>
<keyword evidence="7" id="KW-0479">Metal-binding</keyword>
<dbReference type="Proteomes" id="UP000262607">
    <property type="component" value="Chromosome"/>
</dbReference>
<dbReference type="Gene3D" id="3.30.420.10">
    <property type="entry name" value="Ribonuclease H-like superfamily/Ribonuclease H"/>
    <property type="match status" value="1"/>
</dbReference>
<dbReference type="CDD" id="cd09278">
    <property type="entry name" value="RNase_HI_prokaryote_like"/>
    <property type="match status" value="1"/>
</dbReference>
<comment type="similarity">
    <text evidence="3">Belongs to the RNase H family.</text>
</comment>
<dbReference type="SUPFAM" id="SSF53098">
    <property type="entry name" value="Ribonuclease H-like"/>
    <property type="match status" value="1"/>
</dbReference>
<dbReference type="RefSeq" id="WP_110548842.1">
    <property type="nucleotide sequence ID" value="NZ_AP014610.1"/>
</dbReference>
<evidence type="ECO:0000256" key="1">
    <source>
        <dbReference type="ARBA" id="ARBA00000077"/>
    </source>
</evidence>
<evidence type="ECO:0000313" key="12">
    <source>
        <dbReference type="EMBL" id="BBA17638.1"/>
    </source>
</evidence>
<evidence type="ECO:0000256" key="9">
    <source>
        <dbReference type="ARBA" id="ARBA00022801"/>
    </source>
</evidence>
<dbReference type="GO" id="GO:0004523">
    <property type="term" value="F:RNA-DNA hybrid ribonuclease activity"/>
    <property type="evidence" value="ECO:0007669"/>
    <property type="project" value="UniProtKB-EC"/>
</dbReference>
<keyword evidence="9 12" id="KW-0378">Hydrolase</keyword>
<dbReference type="EMBL" id="AP014610">
    <property type="protein sequence ID" value="BBA17638.1"/>
    <property type="molecule type" value="Genomic_DNA"/>
</dbReference>
<keyword evidence="10" id="KW-0460">Magnesium</keyword>
<dbReference type="PANTHER" id="PTHR10642:SF26">
    <property type="entry name" value="RIBONUCLEASE H1"/>
    <property type="match status" value="1"/>
</dbReference>
<keyword evidence="8" id="KW-0255">Endonuclease</keyword>
<evidence type="ECO:0000256" key="6">
    <source>
        <dbReference type="ARBA" id="ARBA00022722"/>
    </source>
</evidence>
<feature type="domain" description="RNase H type-1" evidence="11">
    <location>
        <begin position="1"/>
        <end position="141"/>
    </location>
</feature>
<dbReference type="InterPro" id="IPR012337">
    <property type="entry name" value="RNaseH-like_sf"/>
</dbReference>
<reference evidence="12 13" key="1">
    <citation type="submission" date="2014-06" db="EMBL/GenBank/DDBJ databases">
        <title>Genome sequence of the intracellular symbiont Blattabacterium cuenoti, strain CPU2 from the wood feeding cockroach Cryptocercus punctulatus.</title>
        <authorList>
            <person name="Kinjo Y."/>
            <person name="Ohkuma M."/>
            <person name="Tokuda G."/>
        </authorList>
    </citation>
    <scope>NUCLEOTIDE SEQUENCE [LARGE SCALE GENOMIC DNA]</scope>
    <source>
        <strain evidence="12 13">CPU2</strain>
    </source>
</reference>
<dbReference type="InterPro" id="IPR022892">
    <property type="entry name" value="RNaseHI"/>
</dbReference>
<evidence type="ECO:0000256" key="2">
    <source>
        <dbReference type="ARBA" id="ARBA00001946"/>
    </source>
</evidence>
<evidence type="ECO:0000256" key="7">
    <source>
        <dbReference type="ARBA" id="ARBA00022723"/>
    </source>
</evidence>
<sequence>MNKKIHIYTDGSSKGNPGPGGYAIFIEIAGTSYWKIISEGFRYTTNNRMELLAIIVGLEKITKKKQNIIIFTDSKYIINSIQKNWIFKWKKNNFKKKKNVDLWIRFLNLFHKHFIIFQWVKGHNLHYINEYCDRLSVEASKSKNLKIDHVYEKQNFKKTI</sequence>
<evidence type="ECO:0000313" key="13">
    <source>
        <dbReference type="Proteomes" id="UP000262607"/>
    </source>
</evidence>
<dbReference type="InterPro" id="IPR036397">
    <property type="entry name" value="RNaseH_sf"/>
</dbReference>
<keyword evidence="6" id="KW-0540">Nuclease</keyword>
<dbReference type="Pfam" id="PF00075">
    <property type="entry name" value="RNase_H"/>
    <property type="match status" value="1"/>
</dbReference>
<name>A0AAD1CLT1_9FLAO</name>
<evidence type="ECO:0000256" key="5">
    <source>
        <dbReference type="ARBA" id="ARBA00012180"/>
    </source>
</evidence>
<dbReference type="GO" id="GO:0003676">
    <property type="term" value="F:nucleic acid binding"/>
    <property type="evidence" value="ECO:0007669"/>
    <property type="project" value="InterPro"/>
</dbReference>
<dbReference type="GeneID" id="66556943"/>
<proteinExistence type="inferred from homology"/>
<gene>
    <name evidence="12" type="primary">rnhA</name>
    <name evidence="12" type="ORF">CPU2_127</name>
</gene>
<comment type="cofactor">
    <cofactor evidence="2">
        <name>Mg(2+)</name>
        <dbReference type="ChEBI" id="CHEBI:18420"/>
    </cofactor>
</comment>
<dbReference type="GO" id="GO:0043137">
    <property type="term" value="P:DNA replication, removal of RNA primer"/>
    <property type="evidence" value="ECO:0007669"/>
    <property type="project" value="TreeGrafter"/>
</dbReference>
<dbReference type="PROSITE" id="PS50879">
    <property type="entry name" value="RNASE_H_1"/>
    <property type="match status" value="1"/>
</dbReference>
<dbReference type="InterPro" id="IPR002156">
    <property type="entry name" value="RNaseH_domain"/>
</dbReference>
<evidence type="ECO:0000256" key="10">
    <source>
        <dbReference type="ARBA" id="ARBA00022842"/>
    </source>
</evidence>
<organism evidence="12 13">
    <name type="scientific">Blattabacterium punctulatus CPU2</name>
    <dbReference type="NCBI Taxonomy" id="1457032"/>
    <lineage>
        <taxon>Bacteria</taxon>
        <taxon>Pseudomonadati</taxon>
        <taxon>Bacteroidota</taxon>
        <taxon>Flavobacteriia</taxon>
        <taxon>Flavobacteriales</taxon>
        <taxon>Blattabacteriaceae</taxon>
        <taxon>Blattabacterium</taxon>
    </lineage>
</organism>
<evidence type="ECO:0000256" key="4">
    <source>
        <dbReference type="ARBA" id="ARBA00011245"/>
    </source>
</evidence>
<dbReference type="PANTHER" id="PTHR10642">
    <property type="entry name" value="RIBONUCLEASE H1"/>
    <property type="match status" value="1"/>
</dbReference>
<protein>
    <recommendedName>
        <fullName evidence="5">ribonuclease H</fullName>
        <ecNumber evidence="5">3.1.26.4</ecNumber>
    </recommendedName>
</protein>
<evidence type="ECO:0000259" key="11">
    <source>
        <dbReference type="PROSITE" id="PS50879"/>
    </source>
</evidence>
<evidence type="ECO:0000256" key="8">
    <source>
        <dbReference type="ARBA" id="ARBA00022759"/>
    </source>
</evidence>